<reference evidence="1" key="1">
    <citation type="submission" date="2010-12" db="EMBL/GenBank/DDBJ databases">
        <authorList>
            <person name="Carrias A.A."/>
            <person name="Welch T.J."/>
            <person name="Waldbieser G.C."/>
            <person name="Mead D.A."/>
            <person name="Terhune J.S."/>
            <person name="Liles M.R."/>
        </authorList>
    </citation>
    <scope>NUCLEOTIDE SEQUENCE</scope>
</reference>
<accession>E7EKT4</accession>
<evidence type="ECO:0000313" key="1">
    <source>
        <dbReference type="EMBL" id="ADV36439.1"/>
    </source>
</evidence>
<reference evidence="1" key="2">
    <citation type="journal article" date="2011" name="Virol. J.">
        <title>Comparative genomic analysis of bacteriophages specific to the channel catfish pathogen Edwardsiella ictaluri.</title>
        <authorList>
            <person name="Carrias A."/>
            <person name="Welch T.J."/>
            <person name="Waldbieser G.C."/>
            <person name="Mead D.A."/>
            <person name="Terhune J.S."/>
            <person name="Liles M.R."/>
        </authorList>
    </citation>
    <scope>NUCLEOTIDE SEQUENCE</scope>
</reference>
<dbReference type="EMBL" id="HQ824592">
    <property type="protein sequence ID" value="ADV36439.1"/>
    <property type="molecule type" value="Genomic_DNA"/>
</dbReference>
<organism evidence="1">
    <name type="scientific">Edwardsiella phage eiAU</name>
    <dbReference type="NCBI Taxonomy" id="945083"/>
    <lineage>
        <taxon>Viruses</taxon>
        <taxon>Duplodnaviria</taxon>
        <taxon>Heunggongvirae</taxon>
        <taxon>Uroviricota</taxon>
        <taxon>Caudoviricetes</taxon>
        <taxon>Eiauvirus</taxon>
        <taxon>Eiauvirus eiAU</taxon>
    </lineage>
</organism>
<name>E7EKT4_9CAUD</name>
<gene>
    <name evidence="1" type="primary">eiAUOrf45</name>
</gene>
<protein>
    <submittedName>
        <fullName evidence="1">Uncharacterized protein eiAUOrf45</fullName>
    </submittedName>
</protein>
<proteinExistence type="predicted"/>
<sequence length="109" mass="11647">MRYEHQAGALIGGGVGAVPHVQHMRQRGVYLPDLIRGHRAIGGDSKTHAAGVFTFQRVAITRGGVFEIAQVEARQCAAHQEKACWCDGVQVEPADRSAVYAIVAALGAR</sequence>